<dbReference type="SUPFAM" id="SSF50978">
    <property type="entry name" value="WD40 repeat-like"/>
    <property type="match status" value="1"/>
</dbReference>
<comment type="caution">
    <text evidence="4">The sequence shown here is derived from an EMBL/GenBank/DDBJ whole genome shotgun (WGS) entry which is preliminary data.</text>
</comment>
<evidence type="ECO:0000256" key="2">
    <source>
        <dbReference type="ARBA" id="ARBA00022737"/>
    </source>
</evidence>
<keyword evidence="5" id="KW-1185">Reference proteome</keyword>
<feature type="chain" id="PRO_5040181181" evidence="3">
    <location>
        <begin position="22"/>
        <end position="128"/>
    </location>
</feature>
<keyword evidence="1" id="KW-0853">WD repeat</keyword>
<protein>
    <submittedName>
        <fullName evidence="4">Uncharacterized protein</fullName>
    </submittedName>
</protein>
<dbReference type="EMBL" id="NBSK02000006">
    <property type="protein sequence ID" value="KAJ0199697.1"/>
    <property type="molecule type" value="Genomic_DNA"/>
</dbReference>
<dbReference type="Proteomes" id="UP000235145">
    <property type="component" value="Unassembled WGS sequence"/>
</dbReference>
<sequence length="128" mass="14612">MHVPVTTFLLHLSSLLLTTKGRIFSDAMMPIFVVSSTLMQLVCDMLVVFRESDYRELGQNFEVLGPTWWIYSISLAGNRVVVATAGRHVNVYDLRNMSQPEQRRESSLRYQTSCVQCYPNGTSILTEF</sequence>
<evidence type="ECO:0000256" key="1">
    <source>
        <dbReference type="ARBA" id="ARBA00022574"/>
    </source>
</evidence>
<dbReference type="Gene3D" id="2.130.10.10">
    <property type="entry name" value="YVTN repeat-like/Quinoprotein amine dehydrogenase"/>
    <property type="match status" value="1"/>
</dbReference>
<accession>A0A9R1X8N9</accession>
<proteinExistence type="predicted"/>
<evidence type="ECO:0000313" key="4">
    <source>
        <dbReference type="EMBL" id="KAJ0199697.1"/>
    </source>
</evidence>
<keyword evidence="3" id="KW-0732">Signal</keyword>
<dbReference type="PANTHER" id="PTHR10971">
    <property type="entry name" value="MRNA EXPORT FACTOR AND BUB3"/>
    <property type="match status" value="1"/>
</dbReference>
<dbReference type="InterPro" id="IPR015943">
    <property type="entry name" value="WD40/YVTN_repeat-like_dom_sf"/>
</dbReference>
<feature type="signal peptide" evidence="3">
    <location>
        <begin position="1"/>
        <end position="21"/>
    </location>
</feature>
<dbReference type="AlphaFoldDB" id="A0A9R1X8N9"/>
<keyword evidence="2" id="KW-0677">Repeat</keyword>
<evidence type="ECO:0000256" key="3">
    <source>
        <dbReference type="SAM" id="SignalP"/>
    </source>
</evidence>
<reference evidence="4 5" key="1">
    <citation type="journal article" date="2017" name="Nat. Commun.">
        <title>Genome assembly with in vitro proximity ligation data and whole-genome triplication in lettuce.</title>
        <authorList>
            <person name="Reyes-Chin-Wo S."/>
            <person name="Wang Z."/>
            <person name="Yang X."/>
            <person name="Kozik A."/>
            <person name="Arikit S."/>
            <person name="Song C."/>
            <person name="Xia L."/>
            <person name="Froenicke L."/>
            <person name="Lavelle D.O."/>
            <person name="Truco M.J."/>
            <person name="Xia R."/>
            <person name="Zhu S."/>
            <person name="Xu C."/>
            <person name="Xu H."/>
            <person name="Xu X."/>
            <person name="Cox K."/>
            <person name="Korf I."/>
            <person name="Meyers B.C."/>
            <person name="Michelmore R.W."/>
        </authorList>
    </citation>
    <scope>NUCLEOTIDE SEQUENCE [LARGE SCALE GENOMIC DNA]</scope>
    <source>
        <strain evidence="5">cv. Salinas</strain>
        <tissue evidence="4">Seedlings</tissue>
    </source>
</reference>
<organism evidence="4 5">
    <name type="scientific">Lactuca sativa</name>
    <name type="common">Garden lettuce</name>
    <dbReference type="NCBI Taxonomy" id="4236"/>
    <lineage>
        <taxon>Eukaryota</taxon>
        <taxon>Viridiplantae</taxon>
        <taxon>Streptophyta</taxon>
        <taxon>Embryophyta</taxon>
        <taxon>Tracheophyta</taxon>
        <taxon>Spermatophyta</taxon>
        <taxon>Magnoliopsida</taxon>
        <taxon>eudicotyledons</taxon>
        <taxon>Gunneridae</taxon>
        <taxon>Pentapetalae</taxon>
        <taxon>asterids</taxon>
        <taxon>campanulids</taxon>
        <taxon>Asterales</taxon>
        <taxon>Asteraceae</taxon>
        <taxon>Cichorioideae</taxon>
        <taxon>Cichorieae</taxon>
        <taxon>Lactucinae</taxon>
        <taxon>Lactuca</taxon>
    </lineage>
</organism>
<gene>
    <name evidence="4" type="ORF">LSAT_V11C600337750</name>
</gene>
<name>A0A9R1X8N9_LACSA</name>
<evidence type="ECO:0000313" key="5">
    <source>
        <dbReference type="Proteomes" id="UP000235145"/>
    </source>
</evidence>
<dbReference type="InterPro" id="IPR036322">
    <property type="entry name" value="WD40_repeat_dom_sf"/>
</dbReference>